<dbReference type="InterPro" id="IPR007867">
    <property type="entry name" value="GMC_OxRtase_C"/>
</dbReference>
<dbReference type="PANTHER" id="PTHR46056:SF12">
    <property type="entry name" value="LONG-CHAIN-ALCOHOL OXIDASE"/>
    <property type="match status" value="1"/>
</dbReference>
<evidence type="ECO:0000259" key="6">
    <source>
        <dbReference type="Pfam" id="PF05199"/>
    </source>
</evidence>
<organism evidence="7 8">
    <name type="scientific">Vogesella indigofera</name>
    <name type="common">Pseudomonas indigofera</name>
    <dbReference type="NCBI Taxonomy" id="45465"/>
    <lineage>
        <taxon>Bacteria</taxon>
        <taxon>Pseudomonadati</taxon>
        <taxon>Pseudomonadota</taxon>
        <taxon>Betaproteobacteria</taxon>
        <taxon>Neisseriales</taxon>
        <taxon>Chromobacteriaceae</taxon>
        <taxon>Vogesella</taxon>
    </lineage>
</organism>
<evidence type="ECO:0000256" key="2">
    <source>
        <dbReference type="ARBA" id="ARBA00022630"/>
    </source>
</evidence>
<dbReference type="EMBL" id="JAQQKY010000002">
    <property type="protein sequence ID" value="MDC7690204.1"/>
    <property type="molecule type" value="Genomic_DNA"/>
</dbReference>
<proteinExistence type="inferred from homology"/>
<dbReference type="Pfam" id="PF05199">
    <property type="entry name" value="GMC_oxred_C"/>
    <property type="match status" value="1"/>
</dbReference>
<keyword evidence="8" id="KW-1185">Reference proteome</keyword>
<evidence type="ECO:0000259" key="5">
    <source>
        <dbReference type="Pfam" id="PF00732"/>
    </source>
</evidence>
<feature type="domain" description="Glucose-methanol-choline oxidoreductase N-terminal" evidence="5">
    <location>
        <begin position="82"/>
        <end position="301"/>
    </location>
</feature>
<reference evidence="7 8" key="1">
    <citation type="submission" date="2023-01" db="EMBL/GenBank/DDBJ databases">
        <title>Novel species of the genus Vogesella isolated from rivers.</title>
        <authorList>
            <person name="Lu H."/>
        </authorList>
    </citation>
    <scope>NUCLEOTIDE SEQUENCE [LARGE SCALE GENOMIC DNA]</scope>
    <source>
        <strain evidence="7 8">SH7W</strain>
    </source>
</reference>
<dbReference type="SUPFAM" id="SSF51905">
    <property type="entry name" value="FAD/NAD(P)-binding domain"/>
    <property type="match status" value="1"/>
</dbReference>
<gene>
    <name evidence="7" type="ORF">PQU93_05325</name>
</gene>
<protein>
    <submittedName>
        <fullName evidence="7">GMC family oxidoreductase</fullName>
    </submittedName>
</protein>
<dbReference type="Pfam" id="PF00732">
    <property type="entry name" value="GMC_oxred_N"/>
    <property type="match status" value="1"/>
</dbReference>
<sequence length="534" mass="57804">MNNTLPDPWQEGLASGWQVLDASTLERDLPLECDVVIVGSGAGGGISAEVLSQAGLDVVIVEEGALKSSRDFRLRESDAYPQLYQEAANRQTADKGITILQGRTVGGSTTVNWTSSFRTPPDTLRWWRERYGLQPLQDEALRPWFERAEQRLGIRDWEVAPNANNAVLAQGCDKLGIKVGRIHRNVSGCWNLGYCGTGCPTNAKQSMLVSTLPVALQRGARLLTRVAVTRVLASRDGKRALGITGAALDAPGIRHTGRQITVRARHVVLSAGAIGTPAILLRSQLPDPYGLVGRRTFLHPVLLSGAIMPQRIDGYHGAPQSVYSDHFLHTQPLDGPLGFKLEVPPIHPLIFAATLPGLGDEHARLMRQLPYLNVTLALLRDGFHADSQGGQVRLRRDGSPQLDYVLGDVEWQAARRALLQMAEIQFAAGARAVLPVHENAGLARSWPQAQQMIAALPMQLLRTRVVSAHVMGGAAMAGDERQGVIDHLGQHWQVTGLSVIDGSMFPTSIGANPQLSIYALALRAAEALAAQLVR</sequence>
<evidence type="ECO:0000256" key="1">
    <source>
        <dbReference type="ARBA" id="ARBA00010790"/>
    </source>
</evidence>
<dbReference type="Gene3D" id="3.50.50.60">
    <property type="entry name" value="FAD/NAD(P)-binding domain"/>
    <property type="match status" value="2"/>
</dbReference>
<name>A0ABT5I220_VOGIN</name>
<keyword evidence="2" id="KW-0285">Flavoprotein</keyword>
<dbReference type="PANTHER" id="PTHR46056">
    <property type="entry name" value="LONG-CHAIN-ALCOHOL OXIDASE"/>
    <property type="match status" value="1"/>
</dbReference>
<evidence type="ECO:0000313" key="8">
    <source>
        <dbReference type="Proteomes" id="UP001221566"/>
    </source>
</evidence>
<keyword evidence="4" id="KW-0560">Oxidoreductase</keyword>
<keyword evidence="3" id="KW-0274">FAD</keyword>
<comment type="similarity">
    <text evidence="1">Belongs to the GMC oxidoreductase family.</text>
</comment>
<evidence type="ECO:0000256" key="4">
    <source>
        <dbReference type="ARBA" id="ARBA00023002"/>
    </source>
</evidence>
<feature type="domain" description="Glucose-methanol-choline oxidoreductase C-terminal" evidence="6">
    <location>
        <begin position="388"/>
        <end position="521"/>
    </location>
</feature>
<dbReference type="InterPro" id="IPR000172">
    <property type="entry name" value="GMC_OxRdtase_N"/>
</dbReference>
<evidence type="ECO:0000313" key="7">
    <source>
        <dbReference type="EMBL" id="MDC7690204.1"/>
    </source>
</evidence>
<accession>A0ABT5I220</accession>
<dbReference type="Proteomes" id="UP001221566">
    <property type="component" value="Unassembled WGS sequence"/>
</dbReference>
<evidence type="ECO:0000256" key="3">
    <source>
        <dbReference type="ARBA" id="ARBA00022827"/>
    </source>
</evidence>
<comment type="caution">
    <text evidence="7">The sequence shown here is derived from an EMBL/GenBank/DDBJ whole genome shotgun (WGS) entry which is preliminary data.</text>
</comment>
<dbReference type="InterPro" id="IPR036188">
    <property type="entry name" value="FAD/NAD-bd_sf"/>
</dbReference>
<dbReference type="RefSeq" id="WP_272802571.1">
    <property type="nucleotide sequence ID" value="NZ_JAQQKY010000002.1"/>
</dbReference>